<evidence type="ECO:0000313" key="4">
    <source>
        <dbReference type="Proteomes" id="UP000634308"/>
    </source>
</evidence>
<accession>A0ABQ2RWJ1</accession>
<proteinExistence type="predicted"/>
<keyword evidence="2" id="KW-0732">Signal</keyword>
<reference evidence="4" key="1">
    <citation type="journal article" date="2019" name="Int. J. Syst. Evol. Microbiol.">
        <title>The Global Catalogue of Microorganisms (GCM) 10K type strain sequencing project: providing services to taxonomists for standard genome sequencing and annotation.</title>
        <authorList>
            <consortium name="The Broad Institute Genomics Platform"/>
            <consortium name="The Broad Institute Genome Sequencing Center for Infectious Disease"/>
            <person name="Wu L."/>
            <person name="Ma J."/>
        </authorList>
    </citation>
    <scope>NUCLEOTIDE SEQUENCE [LARGE SCALE GENOMIC DNA]</scope>
    <source>
        <strain evidence="4">JCM 31404</strain>
    </source>
</reference>
<feature type="region of interest" description="Disordered" evidence="1">
    <location>
        <begin position="20"/>
        <end position="40"/>
    </location>
</feature>
<organism evidence="3 4">
    <name type="scientific">Deinococcus seoulensis</name>
    <dbReference type="NCBI Taxonomy" id="1837379"/>
    <lineage>
        <taxon>Bacteria</taxon>
        <taxon>Thermotogati</taxon>
        <taxon>Deinococcota</taxon>
        <taxon>Deinococci</taxon>
        <taxon>Deinococcales</taxon>
        <taxon>Deinococcaceae</taxon>
        <taxon>Deinococcus</taxon>
    </lineage>
</organism>
<dbReference type="Proteomes" id="UP000634308">
    <property type="component" value="Unassembled WGS sequence"/>
</dbReference>
<evidence type="ECO:0008006" key="5">
    <source>
        <dbReference type="Google" id="ProtNLM"/>
    </source>
</evidence>
<sequence>MKRSLALLTVGALLLASCDRTTTPTQPTNPAPVDPAKTEPAAPVVGQSLEVQDVMGTAQSAAKQMAAMTDPNNPDLDPDLKALLGLFNMGGAPMPLSGGLNSLDLSGAASFGKNFVQGIGGNGRVTTQSVTTVKEALATGTRTYTRDGGYQYSELPRDGYVEIDEQSGVRIEASWKVGGAATVWVNNGYAYDYSTGQVLPRQQEVPTNATGSVTIAGKTVAGLKFNMTPGDCLNNAGPTALTMSGWAGRETNAPAKLDLTYAWTEKDVLLSGSAQYATTKQKVDASMKLNVTGTTSDRCGDAFTFTPTRADLTGTLDIPSHKTELNVYLRDLSNLEFSEKAMSAPNALDRIGGTVNAALTFNGKAVVTAFGPLADGNDMDLQPGDQVKFRYVKSGKLVEADFRTAEKDLQELANPRR</sequence>
<dbReference type="RefSeq" id="WP_189066101.1">
    <property type="nucleotide sequence ID" value="NZ_BMQM01000028.1"/>
</dbReference>
<comment type="caution">
    <text evidence="3">The sequence shown here is derived from an EMBL/GenBank/DDBJ whole genome shotgun (WGS) entry which is preliminary data.</text>
</comment>
<evidence type="ECO:0000313" key="3">
    <source>
        <dbReference type="EMBL" id="GGR68434.1"/>
    </source>
</evidence>
<feature type="chain" id="PRO_5046730452" description="Lipoprotein" evidence="2">
    <location>
        <begin position="23"/>
        <end position="417"/>
    </location>
</feature>
<feature type="signal peptide" evidence="2">
    <location>
        <begin position="1"/>
        <end position="22"/>
    </location>
</feature>
<gene>
    <name evidence="3" type="ORF">GCM10008959_33150</name>
</gene>
<evidence type="ECO:0000256" key="1">
    <source>
        <dbReference type="SAM" id="MobiDB-lite"/>
    </source>
</evidence>
<name>A0ABQ2RWJ1_9DEIO</name>
<evidence type="ECO:0000256" key="2">
    <source>
        <dbReference type="SAM" id="SignalP"/>
    </source>
</evidence>
<dbReference type="EMBL" id="BMQM01000028">
    <property type="protein sequence ID" value="GGR68434.1"/>
    <property type="molecule type" value="Genomic_DNA"/>
</dbReference>
<protein>
    <recommendedName>
        <fullName evidence="5">Lipoprotein</fullName>
    </recommendedName>
</protein>
<dbReference type="PROSITE" id="PS51257">
    <property type="entry name" value="PROKAR_LIPOPROTEIN"/>
    <property type="match status" value="1"/>
</dbReference>
<keyword evidence="4" id="KW-1185">Reference proteome</keyword>